<sequence>MSFDECWDDNSTEMTTDYIDPGTNFGRGRGFIPAEQTSVFGNDHIGFKNSDTPITKNKTGSNFEFRGKRSGRGWAENRGSSVRGRGGRGGRGGFLHDSSDIQNRRSEGRGSAHKAIDNSSSGGGRGRRGKQNG</sequence>
<feature type="compositionally biased region" description="Acidic residues" evidence="1">
    <location>
        <begin position="1"/>
        <end position="11"/>
    </location>
</feature>
<name>A0AAD8A6I6_DIPPU</name>
<comment type="caution">
    <text evidence="2">The sequence shown here is derived from an EMBL/GenBank/DDBJ whole genome shotgun (WGS) entry which is preliminary data.</text>
</comment>
<proteinExistence type="predicted"/>
<evidence type="ECO:0000313" key="3">
    <source>
        <dbReference type="Proteomes" id="UP001233999"/>
    </source>
</evidence>
<accession>A0AAD8A6I6</accession>
<gene>
    <name evidence="2" type="ORF">L9F63_015654</name>
</gene>
<feature type="region of interest" description="Disordered" evidence="1">
    <location>
        <begin position="42"/>
        <end position="133"/>
    </location>
</feature>
<dbReference type="EMBL" id="JASPKZ010003816">
    <property type="protein sequence ID" value="KAJ9592682.1"/>
    <property type="molecule type" value="Genomic_DNA"/>
</dbReference>
<dbReference type="Proteomes" id="UP001233999">
    <property type="component" value="Unassembled WGS sequence"/>
</dbReference>
<reference evidence="2" key="1">
    <citation type="journal article" date="2023" name="IScience">
        <title>Live-bearing cockroach genome reveals convergent evolutionary mechanisms linked to viviparity in insects and beyond.</title>
        <authorList>
            <person name="Fouks B."/>
            <person name="Harrison M.C."/>
            <person name="Mikhailova A.A."/>
            <person name="Marchal E."/>
            <person name="English S."/>
            <person name="Carruthers M."/>
            <person name="Jennings E.C."/>
            <person name="Chiamaka E.L."/>
            <person name="Frigard R.A."/>
            <person name="Pippel M."/>
            <person name="Attardo G.M."/>
            <person name="Benoit J.B."/>
            <person name="Bornberg-Bauer E."/>
            <person name="Tobe S.S."/>
        </authorList>
    </citation>
    <scope>NUCLEOTIDE SEQUENCE</scope>
    <source>
        <strain evidence="2">Stay&amp;Tobe</strain>
    </source>
</reference>
<evidence type="ECO:0000256" key="1">
    <source>
        <dbReference type="SAM" id="MobiDB-lite"/>
    </source>
</evidence>
<protein>
    <submittedName>
        <fullName evidence="2">Uncharacterized protein</fullName>
    </submittedName>
</protein>
<reference evidence="2" key="2">
    <citation type="submission" date="2023-05" db="EMBL/GenBank/DDBJ databases">
        <authorList>
            <person name="Fouks B."/>
        </authorList>
    </citation>
    <scope>NUCLEOTIDE SEQUENCE</scope>
    <source>
        <strain evidence="2">Stay&amp;Tobe</strain>
        <tissue evidence="2">Testes</tissue>
    </source>
</reference>
<organism evidence="2 3">
    <name type="scientific">Diploptera punctata</name>
    <name type="common">Pacific beetle cockroach</name>
    <dbReference type="NCBI Taxonomy" id="6984"/>
    <lineage>
        <taxon>Eukaryota</taxon>
        <taxon>Metazoa</taxon>
        <taxon>Ecdysozoa</taxon>
        <taxon>Arthropoda</taxon>
        <taxon>Hexapoda</taxon>
        <taxon>Insecta</taxon>
        <taxon>Pterygota</taxon>
        <taxon>Neoptera</taxon>
        <taxon>Polyneoptera</taxon>
        <taxon>Dictyoptera</taxon>
        <taxon>Blattodea</taxon>
        <taxon>Blaberoidea</taxon>
        <taxon>Blaberidae</taxon>
        <taxon>Diplopterinae</taxon>
        <taxon>Diploptera</taxon>
    </lineage>
</organism>
<dbReference type="AlphaFoldDB" id="A0AAD8A6I6"/>
<evidence type="ECO:0000313" key="2">
    <source>
        <dbReference type="EMBL" id="KAJ9592682.1"/>
    </source>
</evidence>
<keyword evidence="3" id="KW-1185">Reference proteome</keyword>
<feature type="compositionally biased region" description="Polar residues" evidence="1">
    <location>
        <begin position="49"/>
        <end position="62"/>
    </location>
</feature>
<feature type="region of interest" description="Disordered" evidence="1">
    <location>
        <begin position="1"/>
        <end position="21"/>
    </location>
</feature>
<feature type="compositionally biased region" description="Basic and acidic residues" evidence="1">
    <location>
        <begin position="97"/>
        <end position="116"/>
    </location>
</feature>